<keyword evidence="1" id="KW-1133">Transmembrane helix</keyword>
<accession>A0A432YAW7</accession>
<evidence type="ECO:0000313" key="3">
    <source>
        <dbReference type="EMBL" id="RUO58062.1"/>
    </source>
</evidence>
<keyword evidence="4" id="KW-1185">Reference proteome</keyword>
<evidence type="ECO:0000313" key="4">
    <source>
        <dbReference type="Proteomes" id="UP000287330"/>
    </source>
</evidence>
<dbReference type="OrthoDB" id="5298046at2"/>
<dbReference type="PANTHER" id="PTHR37461:SF1">
    <property type="entry name" value="ANTI-SIGMA-K FACTOR RSKA"/>
    <property type="match status" value="1"/>
</dbReference>
<evidence type="ECO:0000259" key="2">
    <source>
        <dbReference type="Pfam" id="PF10099"/>
    </source>
</evidence>
<reference evidence="4" key="1">
    <citation type="journal article" date="2018" name="Front. Microbiol.">
        <title>Genome-Based Analysis Reveals the Taxonomy and Diversity of the Family Idiomarinaceae.</title>
        <authorList>
            <person name="Liu Y."/>
            <person name="Lai Q."/>
            <person name="Shao Z."/>
        </authorList>
    </citation>
    <scope>NUCLEOTIDE SEQUENCE [LARGE SCALE GENOMIC DNA]</scope>
    <source>
        <strain evidence="4">F23</strain>
    </source>
</reference>
<proteinExistence type="predicted"/>
<dbReference type="AlphaFoldDB" id="A0A432YAW7"/>
<organism evidence="3 4">
    <name type="scientific">Idiomarina fontislapidosi</name>
    <dbReference type="NCBI Taxonomy" id="263723"/>
    <lineage>
        <taxon>Bacteria</taxon>
        <taxon>Pseudomonadati</taxon>
        <taxon>Pseudomonadota</taxon>
        <taxon>Gammaproteobacteria</taxon>
        <taxon>Alteromonadales</taxon>
        <taxon>Idiomarinaceae</taxon>
        <taxon>Idiomarina</taxon>
    </lineage>
</organism>
<dbReference type="EMBL" id="PIPV01000001">
    <property type="protein sequence ID" value="RUO58062.1"/>
    <property type="molecule type" value="Genomic_DNA"/>
</dbReference>
<comment type="caution">
    <text evidence="3">The sequence shown here is derived from an EMBL/GenBank/DDBJ whole genome shotgun (WGS) entry which is preliminary data.</text>
</comment>
<dbReference type="GO" id="GO:0016989">
    <property type="term" value="F:sigma factor antagonist activity"/>
    <property type="evidence" value="ECO:0007669"/>
    <property type="project" value="TreeGrafter"/>
</dbReference>
<feature type="domain" description="Anti-sigma K factor RskA C-terminal" evidence="2">
    <location>
        <begin position="93"/>
        <end position="217"/>
    </location>
</feature>
<name>A0A432YAW7_9GAMM</name>
<protein>
    <recommendedName>
        <fullName evidence="2">Anti-sigma K factor RskA C-terminal domain-containing protein</fullName>
    </recommendedName>
</protein>
<gene>
    <name evidence="3" type="ORF">CWE25_00220</name>
</gene>
<dbReference type="GO" id="GO:0005886">
    <property type="term" value="C:plasma membrane"/>
    <property type="evidence" value="ECO:0007669"/>
    <property type="project" value="InterPro"/>
</dbReference>
<evidence type="ECO:0000256" key="1">
    <source>
        <dbReference type="SAM" id="Phobius"/>
    </source>
</evidence>
<dbReference type="GO" id="GO:0006417">
    <property type="term" value="P:regulation of translation"/>
    <property type="evidence" value="ECO:0007669"/>
    <property type="project" value="TreeGrafter"/>
</dbReference>
<dbReference type="InterPro" id="IPR018764">
    <property type="entry name" value="RskA_C"/>
</dbReference>
<dbReference type="RefSeq" id="WP_110572007.1">
    <property type="nucleotide sequence ID" value="NZ_PIPV01000001.1"/>
</dbReference>
<keyword evidence="1" id="KW-0812">Transmembrane</keyword>
<dbReference type="PANTHER" id="PTHR37461">
    <property type="entry name" value="ANTI-SIGMA-K FACTOR RSKA"/>
    <property type="match status" value="1"/>
</dbReference>
<dbReference type="Pfam" id="PF10099">
    <property type="entry name" value="RskA_C"/>
    <property type="match status" value="1"/>
</dbReference>
<keyword evidence="1" id="KW-0472">Membrane</keyword>
<dbReference type="InterPro" id="IPR051474">
    <property type="entry name" value="Anti-sigma-K/W_factor"/>
</dbReference>
<dbReference type="Proteomes" id="UP000287330">
    <property type="component" value="Unassembled WGS sequence"/>
</dbReference>
<feature type="transmembrane region" description="Helical" evidence="1">
    <location>
        <begin position="84"/>
        <end position="105"/>
    </location>
</feature>
<sequence>MNYHHNDELIEGLAQRYVTGLMRGQARARFRSLVSEYPRIAQQVTLWEQHLNGLADQLKPMQPQPKVWQNIQQRLFTTTRTSNPFWRIFGGLAAVTAAVLLIVVIQLQTQIPEVPVVDRIALIKDEQQLTLWVLNVKPDSIKVTPQPNVEARNDKDYELWMLPKDGSAPVSLGLLPESSTAKALDPPAEFQLAQVGALAVSLEPTGGSTTGAPTGPVLYTTDIITL</sequence>